<dbReference type="CDD" id="cd03189">
    <property type="entry name" value="GST_C_GTT1_like"/>
    <property type="match status" value="1"/>
</dbReference>
<dbReference type="EMBL" id="JBHTJS010000058">
    <property type="protein sequence ID" value="MFD1009314.1"/>
    <property type="molecule type" value="Genomic_DNA"/>
</dbReference>
<dbReference type="PROSITE" id="PS50404">
    <property type="entry name" value="GST_NTER"/>
    <property type="match status" value="1"/>
</dbReference>
<dbReference type="PANTHER" id="PTHR44051:SF9">
    <property type="entry name" value="GLUTATHIONE S-TRANSFERASE 1"/>
    <property type="match status" value="1"/>
</dbReference>
<evidence type="ECO:0000259" key="1">
    <source>
        <dbReference type="PROSITE" id="PS50404"/>
    </source>
</evidence>
<dbReference type="Pfam" id="PF14497">
    <property type="entry name" value="GST_C_3"/>
    <property type="match status" value="1"/>
</dbReference>
<gene>
    <name evidence="3" type="ORF">ACFQ1C_14285</name>
</gene>
<dbReference type="InterPro" id="IPR010987">
    <property type="entry name" value="Glutathione-S-Trfase_C-like"/>
</dbReference>
<dbReference type="Gene3D" id="3.40.30.10">
    <property type="entry name" value="Glutaredoxin"/>
    <property type="match status" value="1"/>
</dbReference>
<dbReference type="PROSITE" id="PS50405">
    <property type="entry name" value="GST_CTER"/>
    <property type="match status" value="1"/>
</dbReference>
<dbReference type="InterPro" id="IPR004045">
    <property type="entry name" value="Glutathione_S-Trfase_N"/>
</dbReference>
<dbReference type="SUPFAM" id="SSF47616">
    <property type="entry name" value="GST C-terminal domain-like"/>
    <property type="match status" value="1"/>
</dbReference>
<keyword evidence="4" id="KW-1185">Reference proteome</keyword>
<evidence type="ECO:0000313" key="4">
    <source>
        <dbReference type="Proteomes" id="UP001597048"/>
    </source>
</evidence>
<comment type="caution">
    <text evidence="3">The sequence shown here is derived from an EMBL/GenBank/DDBJ whole genome shotgun (WGS) entry which is preliminary data.</text>
</comment>
<accession>A0ABW3KJA8</accession>
<dbReference type="SUPFAM" id="SSF52833">
    <property type="entry name" value="Thioredoxin-like"/>
    <property type="match status" value="1"/>
</dbReference>
<dbReference type="Gene3D" id="1.20.1050.10">
    <property type="match status" value="1"/>
</dbReference>
<evidence type="ECO:0000313" key="3">
    <source>
        <dbReference type="EMBL" id="MFD1009314.1"/>
    </source>
</evidence>
<protein>
    <submittedName>
        <fullName evidence="3">Glutathione S-transferase</fullName>
    </submittedName>
</protein>
<proteinExistence type="predicted"/>
<feature type="domain" description="GST C-terminal" evidence="2">
    <location>
        <begin position="87"/>
        <end position="227"/>
    </location>
</feature>
<dbReference type="InterPro" id="IPR036282">
    <property type="entry name" value="Glutathione-S-Trfase_C_sf"/>
</dbReference>
<dbReference type="PANTHER" id="PTHR44051">
    <property type="entry name" value="GLUTATHIONE S-TRANSFERASE-RELATED"/>
    <property type="match status" value="1"/>
</dbReference>
<feature type="domain" description="GST N-terminal" evidence="1">
    <location>
        <begin position="1"/>
        <end position="81"/>
    </location>
</feature>
<name>A0ABW3KJA8_9GAMM</name>
<dbReference type="RefSeq" id="WP_379559344.1">
    <property type="nucleotide sequence ID" value="NZ_JBHTJS010000058.1"/>
</dbReference>
<organism evidence="3 4">
    <name type="scientific">Oceanisphaera ostreae</name>
    <dbReference type="NCBI Taxonomy" id="914151"/>
    <lineage>
        <taxon>Bacteria</taxon>
        <taxon>Pseudomonadati</taxon>
        <taxon>Pseudomonadota</taxon>
        <taxon>Gammaproteobacteria</taxon>
        <taxon>Aeromonadales</taxon>
        <taxon>Aeromonadaceae</taxon>
        <taxon>Oceanisphaera</taxon>
    </lineage>
</organism>
<dbReference type="InterPro" id="IPR004046">
    <property type="entry name" value="GST_C"/>
</dbReference>
<dbReference type="SFLD" id="SFLDG01150">
    <property type="entry name" value="Main.1:_Beta-like"/>
    <property type="match status" value="1"/>
</dbReference>
<dbReference type="Pfam" id="PF02798">
    <property type="entry name" value="GST_N"/>
    <property type="match status" value="1"/>
</dbReference>
<dbReference type="SFLD" id="SFLDG00358">
    <property type="entry name" value="Main_(cytGST)"/>
    <property type="match status" value="1"/>
</dbReference>
<sequence>MIQLHHLNDSRSQRIIWMLEELEIDYEIKCYQRDAKTQLAPESLKRVHPLGKAPVLTDDNIRLAESGAIIDYLAQRYGSQALLPTVNTDAWWDYVYWLHYAEGSLMPPLLMRHVFNKMEQAPMPFFIRPLVKKLVAGVNDAFLTQQIHTHLNFVADHLACHEWFLGEQFSAADIQMSFPLEAAMHSAKLADCYPRIKAYVAQLQARPAYLQALQKSGPYLYGPKQTA</sequence>
<dbReference type="CDD" id="cd03046">
    <property type="entry name" value="GST_N_GTT1_like"/>
    <property type="match status" value="1"/>
</dbReference>
<dbReference type="SFLD" id="SFLDS00019">
    <property type="entry name" value="Glutathione_Transferase_(cytos"/>
    <property type="match status" value="1"/>
</dbReference>
<reference evidence="4" key="1">
    <citation type="journal article" date="2019" name="Int. J. Syst. Evol. Microbiol.">
        <title>The Global Catalogue of Microorganisms (GCM) 10K type strain sequencing project: providing services to taxonomists for standard genome sequencing and annotation.</title>
        <authorList>
            <consortium name="The Broad Institute Genomics Platform"/>
            <consortium name="The Broad Institute Genome Sequencing Center for Infectious Disease"/>
            <person name="Wu L."/>
            <person name="Ma J."/>
        </authorList>
    </citation>
    <scope>NUCLEOTIDE SEQUENCE [LARGE SCALE GENOMIC DNA]</scope>
    <source>
        <strain evidence="4">CCUG 60525</strain>
    </source>
</reference>
<dbReference type="InterPro" id="IPR036249">
    <property type="entry name" value="Thioredoxin-like_sf"/>
</dbReference>
<dbReference type="InterPro" id="IPR040079">
    <property type="entry name" value="Glutathione_S-Trfase"/>
</dbReference>
<dbReference type="Proteomes" id="UP001597048">
    <property type="component" value="Unassembled WGS sequence"/>
</dbReference>
<evidence type="ECO:0000259" key="2">
    <source>
        <dbReference type="PROSITE" id="PS50405"/>
    </source>
</evidence>